<evidence type="ECO:0000256" key="1">
    <source>
        <dbReference type="ARBA" id="ARBA00007613"/>
    </source>
</evidence>
<sequence>MRRLRFVTVLPLLAALTGCFNLAPDFHRPKPAIPDQWPDAAPATATHANAIPVRKLGWHQFFVDPRLRRTVQLALNNSQDLRQAALDIEKARAEYHLEGAALFPSIDATGSATIEKSSDESSSTSASSSDDISKSSSLSLGFTSYELDFFGQLRNNKQAAFQSLLSSAATRRSTQISLIAETANDWLTLAADKALLELAAKTLTSQRDYYQKVMGRHRLGLNTGSDVDDARASVASAREDVASYTATVAQDRNALNLVAGTTIPKADLPADVLPDNAVLTTLPSGVPSRVLRNRPDVLAVEHTLKADNADIGAARAAFFPTVSLTASAGYATEGLTHLVSSDNRTWSVGPTISLPIFDFGSNRATLNENKTQKLIDLADYQQTIQTAFEEVANALATRATIGEQLAAQRELVDARRGSYRRTRAQQGIGTASSLDVYEAQQSYYSAEQTMISKRLSRDTNLVTLYKVLGGGVLSDTARTSGNDDATRDSSS</sequence>
<dbReference type="Proteomes" id="UP000028302">
    <property type="component" value="Unassembled WGS sequence"/>
</dbReference>
<keyword evidence="2" id="KW-0472">Membrane</keyword>
<evidence type="ECO:0000313" key="4">
    <source>
        <dbReference type="EMBL" id="KEZ76320.1"/>
    </source>
</evidence>
<keyword evidence="2" id="KW-0812">Transmembrane</keyword>
<feature type="chain" id="PRO_5001432974" evidence="2">
    <location>
        <begin position="24"/>
        <end position="491"/>
    </location>
</feature>
<dbReference type="PROSITE" id="PS51257">
    <property type="entry name" value="PROKAR_LIPOPROTEIN"/>
    <property type="match status" value="1"/>
</dbReference>
<dbReference type="SUPFAM" id="SSF56954">
    <property type="entry name" value="Outer membrane efflux proteins (OEP)"/>
    <property type="match status" value="1"/>
</dbReference>
<accession>A0A084IHY6</accession>
<keyword evidence="2" id="KW-0732">Signal</keyword>
<dbReference type="AlphaFoldDB" id="A0A084IHY6"/>
<protein>
    <submittedName>
        <fullName evidence="4">NodT family RND efflux system outer membrane lipoprotein</fullName>
    </submittedName>
</protein>
<dbReference type="PANTHER" id="PTHR30203:SF32">
    <property type="entry name" value="CATION EFFLUX SYSTEM PROTEIN CUSC"/>
    <property type="match status" value="1"/>
</dbReference>
<dbReference type="RefSeq" id="WP_084189114.1">
    <property type="nucleotide sequence ID" value="NZ_APNK01000033.1"/>
</dbReference>
<dbReference type="eggNOG" id="COG1538">
    <property type="taxonomic scope" value="Bacteria"/>
</dbReference>
<feature type="region of interest" description="Disordered" evidence="3">
    <location>
        <begin position="113"/>
        <end position="136"/>
    </location>
</feature>
<proteinExistence type="inferred from homology"/>
<dbReference type="Gene3D" id="2.20.200.10">
    <property type="entry name" value="Outer membrane efflux proteins (OEP)"/>
    <property type="match status" value="1"/>
</dbReference>
<dbReference type="EMBL" id="APNK01000033">
    <property type="protein sequence ID" value="KEZ76320.1"/>
    <property type="molecule type" value="Genomic_DNA"/>
</dbReference>
<evidence type="ECO:0000256" key="3">
    <source>
        <dbReference type="SAM" id="MobiDB-lite"/>
    </source>
</evidence>
<organism evidence="4 5">
    <name type="scientific">Salinisphaera hydrothermalis (strain C41B8)</name>
    <dbReference type="NCBI Taxonomy" id="1304275"/>
    <lineage>
        <taxon>Bacteria</taxon>
        <taxon>Pseudomonadati</taxon>
        <taxon>Pseudomonadota</taxon>
        <taxon>Gammaproteobacteria</taxon>
        <taxon>Salinisphaerales</taxon>
        <taxon>Salinisphaeraceae</taxon>
        <taxon>Salinisphaera</taxon>
    </lineage>
</organism>
<dbReference type="InterPro" id="IPR003423">
    <property type="entry name" value="OMP_efflux"/>
</dbReference>
<keyword evidence="5" id="KW-1185">Reference proteome</keyword>
<dbReference type="InterPro" id="IPR010131">
    <property type="entry name" value="MdtP/NodT-like"/>
</dbReference>
<dbReference type="Pfam" id="PF02321">
    <property type="entry name" value="OEP"/>
    <property type="match status" value="2"/>
</dbReference>
<evidence type="ECO:0000256" key="2">
    <source>
        <dbReference type="RuleBase" id="RU362097"/>
    </source>
</evidence>
<comment type="caution">
    <text evidence="4">The sequence shown here is derived from an EMBL/GenBank/DDBJ whole genome shotgun (WGS) entry which is preliminary data.</text>
</comment>
<dbReference type="NCBIfam" id="TIGR01845">
    <property type="entry name" value="outer_NodT"/>
    <property type="match status" value="1"/>
</dbReference>
<keyword evidence="2" id="KW-0564">Palmitate</keyword>
<dbReference type="PANTHER" id="PTHR30203">
    <property type="entry name" value="OUTER MEMBRANE CATION EFFLUX PROTEIN"/>
    <property type="match status" value="1"/>
</dbReference>
<keyword evidence="2 4" id="KW-0449">Lipoprotein</keyword>
<comment type="subcellular location">
    <subcellularLocation>
        <location evidence="2">Cell outer membrane</location>
        <topology evidence="2">Lipid-anchor</topology>
    </subcellularLocation>
</comment>
<gene>
    <name evidence="4" type="ORF">C41B8_15625</name>
</gene>
<evidence type="ECO:0000313" key="5">
    <source>
        <dbReference type="Proteomes" id="UP000028302"/>
    </source>
</evidence>
<dbReference type="GO" id="GO:0015562">
    <property type="term" value="F:efflux transmembrane transporter activity"/>
    <property type="evidence" value="ECO:0007669"/>
    <property type="project" value="InterPro"/>
</dbReference>
<keyword evidence="2" id="KW-1134">Transmembrane beta strand</keyword>
<name>A0A084IHY6_SALHC</name>
<dbReference type="GO" id="GO:0009279">
    <property type="term" value="C:cell outer membrane"/>
    <property type="evidence" value="ECO:0007669"/>
    <property type="project" value="UniProtKB-SubCell"/>
</dbReference>
<dbReference type="Gene3D" id="1.20.1600.10">
    <property type="entry name" value="Outer membrane efflux proteins (OEP)"/>
    <property type="match status" value="1"/>
</dbReference>
<comment type="similarity">
    <text evidence="1 2">Belongs to the outer membrane factor (OMF) (TC 1.B.17) family.</text>
</comment>
<reference evidence="4 5" key="1">
    <citation type="submission" date="2013-03" db="EMBL/GenBank/DDBJ databases">
        <title>Salinisphaera hydrothermalis C41B8 Genome Sequencing.</title>
        <authorList>
            <person name="Li C."/>
            <person name="Lai Q."/>
            <person name="Shao Z."/>
        </authorList>
    </citation>
    <scope>NUCLEOTIDE SEQUENCE [LARGE SCALE GENOMIC DNA]</scope>
    <source>
        <strain evidence="4 5">C41B8</strain>
    </source>
</reference>
<dbReference type="OrthoDB" id="9770517at2"/>
<feature type="signal peptide" evidence="2">
    <location>
        <begin position="1"/>
        <end position="23"/>
    </location>
</feature>
<dbReference type="STRING" id="1304275.C41B8_15625"/>